<dbReference type="Pfam" id="PF00557">
    <property type="entry name" value="Peptidase_M24"/>
    <property type="match status" value="1"/>
</dbReference>
<dbReference type="STRING" id="10195.A0A3M7SQP8"/>
<proteinExistence type="inferred from homology"/>
<evidence type="ECO:0000313" key="5">
    <source>
        <dbReference type="Proteomes" id="UP000276133"/>
    </source>
</evidence>
<dbReference type="Gene3D" id="1.10.10.10">
    <property type="entry name" value="Winged helix-like DNA-binding domain superfamily/Winged helix DNA-binding domain"/>
    <property type="match status" value="1"/>
</dbReference>
<reference evidence="4 5" key="1">
    <citation type="journal article" date="2018" name="Sci. Rep.">
        <title>Genomic signatures of local adaptation to the degree of environmental predictability in rotifers.</title>
        <authorList>
            <person name="Franch-Gras L."/>
            <person name="Hahn C."/>
            <person name="Garcia-Roger E.M."/>
            <person name="Carmona M.J."/>
            <person name="Serra M."/>
            <person name="Gomez A."/>
        </authorList>
    </citation>
    <scope>NUCLEOTIDE SEQUENCE [LARGE SCALE GENOMIC DNA]</scope>
    <source>
        <strain evidence="4">HYR1</strain>
    </source>
</reference>
<gene>
    <name evidence="4" type="ORF">BpHYR1_013259</name>
</gene>
<keyword evidence="5" id="KW-1185">Reference proteome</keyword>
<dbReference type="FunFam" id="3.90.230.10:FF:000013">
    <property type="entry name" value="DNA-binding protein, 42 kDa"/>
    <property type="match status" value="1"/>
</dbReference>
<organism evidence="4 5">
    <name type="scientific">Brachionus plicatilis</name>
    <name type="common">Marine rotifer</name>
    <name type="synonym">Brachionus muelleri</name>
    <dbReference type="NCBI Taxonomy" id="10195"/>
    <lineage>
        <taxon>Eukaryota</taxon>
        <taxon>Metazoa</taxon>
        <taxon>Spiralia</taxon>
        <taxon>Gnathifera</taxon>
        <taxon>Rotifera</taxon>
        <taxon>Eurotatoria</taxon>
        <taxon>Monogononta</taxon>
        <taxon>Pseudotrocha</taxon>
        <taxon>Ploima</taxon>
        <taxon>Brachionidae</taxon>
        <taxon>Brachionus</taxon>
    </lineage>
</organism>
<dbReference type="SUPFAM" id="SSF55920">
    <property type="entry name" value="Creatinase/aminopeptidase"/>
    <property type="match status" value="1"/>
</dbReference>
<dbReference type="EMBL" id="REGN01000956">
    <property type="protein sequence ID" value="RNA37937.1"/>
    <property type="molecule type" value="Genomic_DNA"/>
</dbReference>
<dbReference type="InterPro" id="IPR036390">
    <property type="entry name" value="WH_DNA-bd_sf"/>
</dbReference>
<feature type="compositionally biased region" description="Acidic residues" evidence="2">
    <location>
        <begin position="391"/>
        <end position="400"/>
    </location>
</feature>
<dbReference type="Gene3D" id="3.90.230.10">
    <property type="entry name" value="Creatinase/methionine aminopeptidase superfamily"/>
    <property type="match status" value="1"/>
</dbReference>
<dbReference type="InterPro" id="IPR036005">
    <property type="entry name" value="Creatinase/aminopeptidase-like"/>
</dbReference>
<comment type="caution">
    <text evidence="4">The sequence shown here is derived from an EMBL/GenBank/DDBJ whole genome shotgun (WGS) entry which is preliminary data.</text>
</comment>
<dbReference type="InterPro" id="IPR036388">
    <property type="entry name" value="WH-like_DNA-bd_sf"/>
</dbReference>
<dbReference type="InterPro" id="IPR047113">
    <property type="entry name" value="PA2G4/ARX1"/>
</dbReference>
<feature type="compositionally biased region" description="Basic residues" evidence="2">
    <location>
        <begin position="373"/>
        <end position="384"/>
    </location>
</feature>
<dbReference type="InterPro" id="IPR004545">
    <property type="entry name" value="PA2G4"/>
</dbReference>
<protein>
    <submittedName>
        <fullName evidence="4">Proliferation-associated 2G4</fullName>
    </submittedName>
</protein>
<evidence type="ECO:0000313" key="4">
    <source>
        <dbReference type="EMBL" id="RNA37937.1"/>
    </source>
</evidence>
<dbReference type="Proteomes" id="UP000276133">
    <property type="component" value="Unassembled WGS sequence"/>
</dbReference>
<evidence type="ECO:0000256" key="2">
    <source>
        <dbReference type="SAM" id="MobiDB-lite"/>
    </source>
</evidence>
<evidence type="ECO:0000256" key="1">
    <source>
        <dbReference type="ARBA" id="ARBA00007319"/>
    </source>
</evidence>
<dbReference type="SUPFAM" id="SSF46785">
    <property type="entry name" value="Winged helix' DNA-binding domain"/>
    <property type="match status" value="1"/>
</dbReference>
<evidence type="ECO:0000259" key="3">
    <source>
        <dbReference type="Pfam" id="PF00557"/>
    </source>
</evidence>
<dbReference type="PANTHER" id="PTHR10804">
    <property type="entry name" value="PROTEASE FAMILY M24 METHIONYL AMINOPEPTIDASE, AMINOPEPTIDASE P"/>
    <property type="match status" value="1"/>
</dbReference>
<name>A0A3M7SQP8_BRAPC</name>
<dbReference type="AlphaFoldDB" id="A0A3M7SQP8"/>
<dbReference type="OrthoDB" id="5876363at2759"/>
<sequence length="400" mass="44758">MADDSNSAASDTEKEVGTTIAEDLVVTKYKMASEITNRVLKELVEKCAPNSSATELCSLGDKRLAEETEKVFKQKKDLKKGVAFPTCLSVNNCICHFSPLKSDPDYVIKDGDLIKVDLGCHIDGFIAVAAHTFVVGASKDNKATGRKADAVLAAYYAAEAALRLFKPGSNNYQVTETIDKISESYKCKPVEGMLSYQLEKEVIDGTKRIIQNPTELQKKEGCEKCEFAVHEVYALDVLVSTGEGKPKESEVRTTVYKRKNIIYQLKMKTSRAFFSEAEKKHGLMPFTLRSFEDEKKARLGVIECAKHDLMEPYPVYYEKEGEFVAEFKYTVLIMPNGTMKITGLPVDLEAYQTENQITEESLKNLLQSSLNIKKKKKKNKKKGDGKKEGDAESEDEEEKK</sequence>
<dbReference type="FunFam" id="1.10.10.10:FF:000029">
    <property type="entry name" value="Proliferation-associated 2G4, a"/>
    <property type="match status" value="1"/>
</dbReference>
<accession>A0A3M7SQP8</accession>
<feature type="domain" description="Peptidase M24" evidence="3">
    <location>
        <begin position="28"/>
        <end position="194"/>
    </location>
</feature>
<comment type="similarity">
    <text evidence="1">Belongs to the peptidase M24 family.</text>
</comment>
<dbReference type="InterPro" id="IPR000994">
    <property type="entry name" value="Pept_M24"/>
</dbReference>
<dbReference type="CDD" id="cd01089">
    <property type="entry name" value="PA2G4-like"/>
    <property type="match status" value="1"/>
</dbReference>
<feature type="region of interest" description="Disordered" evidence="2">
    <location>
        <begin position="373"/>
        <end position="400"/>
    </location>
</feature>
<dbReference type="NCBIfam" id="TIGR00495">
    <property type="entry name" value="crvDNA_42K"/>
    <property type="match status" value="1"/>
</dbReference>
<dbReference type="PANTHER" id="PTHR10804:SF11">
    <property type="entry name" value="PROLIFERATION-ASSOCIATED PROTEIN 2G4"/>
    <property type="match status" value="1"/>
</dbReference>